<feature type="compositionally biased region" description="Low complexity" evidence="1">
    <location>
        <begin position="1"/>
        <end position="14"/>
    </location>
</feature>
<organism evidence="2 3">
    <name type="scientific">Gryllus longicercus</name>
    <dbReference type="NCBI Taxonomy" id="2509291"/>
    <lineage>
        <taxon>Eukaryota</taxon>
        <taxon>Metazoa</taxon>
        <taxon>Ecdysozoa</taxon>
        <taxon>Arthropoda</taxon>
        <taxon>Hexapoda</taxon>
        <taxon>Insecta</taxon>
        <taxon>Pterygota</taxon>
        <taxon>Neoptera</taxon>
        <taxon>Polyneoptera</taxon>
        <taxon>Orthoptera</taxon>
        <taxon>Ensifera</taxon>
        <taxon>Gryllidea</taxon>
        <taxon>Grylloidea</taxon>
        <taxon>Gryllidae</taxon>
        <taxon>Gryllinae</taxon>
        <taxon>Gryllus</taxon>
    </lineage>
</organism>
<sequence>MTSATAALAAAVAPAAPPPPPPLPAAAGGGPEPSEAATDDEQPESLGLELDLWEGQFEFVGPDYGEHAPPSPALSLSPSPSRGLKFGSNGVRKNEARAWCEELTEQKAVLEHSSCEDLISMWHALLEKSDDADLLKVCVNNSKTSSDMSKKNT</sequence>
<dbReference type="EMBL" id="JAZDUA010000817">
    <property type="protein sequence ID" value="KAK7789182.1"/>
    <property type="molecule type" value="Genomic_DNA"/>
</dbReference>
<comment type="caution">
    <text evidence="2">The sequence shown here is derived from an EMBL/GenBank/DDBJ whole genome shotgun (WGS) entry which is preliminary data.</text>
</comment>
<accession>A0AAN9V0A0</accession>
<keyword evidence="3" id="KW-1185">Reference proteome</keyword>
<name>A0AAN9V0A0_9ORTH</name>
<feature type="region of interest" description="Disordered" evidence="1">
    <location>
        <begin position="1"/>
        <end position="47"/>
    </location>
</feature>
<reference evidence="2 3" key="1">
    <citation type="submission" date="2024-03" db="EMBL/GenBank/DDBJ databases">
        <title>The genome assembly and annotation of the cricket Gryllus longicercus Weissman &amp; Gray.</title>
        <authorList>
            <person name="Szrajer S."/>
            <person name="Gray D."/>
            <person name="Ylla G."/>
        </authorList>
    </citation>
    <scope>NUCLEOTIDE SEQUENCE [LARGE SCALE GENOMIC DNA]</scope>
    <source>
        <strain evidence="2">DAG 2021-001</strain>
        <tissue evidence="2">Whole body minus gut</tissue>
    </source>
</reference>
<protein>
    <submittedName>
        <fullName evidence="2">Uncharacterized protein</fullName>
    </submittedName>
</protein>
<feature type="compositionally biased region" description="Pro residues" evidence="1">
    <location>
        <begin position="15"/>
        <end position="24"/>
    </location>
</feature>
<evidence type="ECO:0000313" key="2">
    <source>
        <dbReference type="EMBL" id="KAK7789182.1"/>
    </source>
</evidence>
<evidence type="ECO:0000313" key="3">
    <source>
        <dbReference type="Proteomes" id="UP001378592"/>
    </source>
</evidence>
<feature type="region of interest" description="Disordered" evidence="1">
    <location>
        <begin position="60"/>
        <end position="88"/>
    </location>
</feature>
<dbReference type="AlphaFoldDB" id="A0AAN9V0A0"/>
<evidence type="ECO:0000256" key="1">
    <source>
        <dbReference type="SAM" id="MobiDB-lite"/>
    </source>
</evidence>
<proteinExistence type="predicted"/>
<dbReference type="Proteomes" id="UP001378592">
    <property type="component" value="Unassembled WGS sequence"/>
</dbReference>
<gene>
    <name evidence="2" type="ORF">R5R35_006801</name>
</gene>